<organism evidence="4 5">
    <name type="scientific">Podila minutissima</name>
    <dbReference type="NCBI Taxonomy" id="64525"/>
    <lineage>
        <taxon>Eukaryota</taxon>
        <taxon>Fungi</taxon>
        <taxon>Fungi incertae sedis</taxon>
        <taxon>Mucoromycota</taxon>
        <taxon>Mortierellomycotina</taxon>
        <taxon>Mortierellomycetes</taxon>
        <taxon>Mortierellales</taxon>
        <taxon>Mortierellaceae</taxon>
        <taxon>Podila</taxon>
    </lineage>
</organism>
<dbReference type="SUPFAM" id="SSF50985">
    <property type="entry name" value="RCC1/BLIP-II"/>
    <property type="match status" value="1"/>
</dbReference>
<dbReference type="Pfam" id="PF25390">
    <property type="entry name" value="WD40_RLD"/>
    <property type="match status" value="1"/>
</dbReference>
<protein>
    <submittedName>
        <fullName evidence="4">Ultraviolet-B receptor uvr8</fullName>
    </submittedName>
</protein>
<dbReference type="Gene3D" id="2.130.10.30">
    <property type="entry name" value="Regulator of chromosome condensation 1/beta-lactamase-inhibitor protein II"/>
    <property type="match status" value="2"/>
</dbReference>
<dbReference type="EMBL" id="JAAAUY010000284">
    <property type="protein sequence ID" value="KAF9332073.1"/>
    <property type="molecule type" value="Genomic_DNA"/>
</dbReference>
<dbReference type="InterPro" id="IPR000408">
    <property type="entry name" value="Reg_chr_condens"/>
</dbReference>
<comment type="caution">
    <text evidence="4">The sequence shown here is derived from an EMBL/GenBank/DDBJ whole genome shotgun (WGS) entry which is preliminary data.</text>
</comment>
<reference evidence="4" key="1">
    <citation type="journal article" date="2020" name="Fungal Divers.">
        <title>Resolving the Mortierellaceae phylogeny through synthesis of multi-gene phylogenetics and phylogenomics.</title>
        <authorList>
            <person name="Vandepol N."/>
            <person name="Liber J."/>
            <person name="Desiro A."/>
            <person name="Na H."/>
            <person name="Kennedy M."/>
            <person name="Barry K."/>
            <person name="Grigoriev I.V."/>
            <person name="Miller A.N."/>
            <person name="O'Donnell K."/>
            <person name="Stajich J.E."/>
            <person name="Bonito G."/>
        </authorList>
    </citation>
    <scope>NUCLEOTIDE SEQUENCE</scope>
    <source>
        <strain evidence="4">NVP1</strain>
    </source>
</reference>
<keyword evidence="4" id="KW-0675">Receptor</keyword>
<feature type="repeat" description="RCC1" evidence="2">
    <location>
        <begin position="94"/>
        <end position="156"/>
    </location>
</feature>
<dbReference type="InterPro" id="IPR009091">
    <property type="entry name" value="RCC1/BLIP-II"/>
</dbReference>
<feature type="repeat" description="RCC1" evidence="2">
    <location>
        <begin position="169"/>
        <end position="242"/>
    </location>
</feature>
<evidence type="ECO:0000256" key="2">
    <source>
        <dbReference type="PROSITE-ProRule" id="PRU00235"/>
    </source>
</evidence>
<feature type="repeat" description="RCC1" evidence="2">
    <location>
        <begin position="315"/>
        <end position="388"/>
    </location>
</feature>
<dbReference type="PANTHER" id="PTHR22870">
    <property type="entry name" value="REGULATOR OF CHROMOSOME CONDENSATION"/>
    <property type="match status" value="1"/>
</dbReference>
<proteinExistence type="predicted"/>
<keyword evidence="5" id="KW-1185">Reference proteome</keyword>
<dbReference type="PRINTS" id="PR00633">
    <property type="entry name" value="RCCNDNSATION"/>
</dbReference>
<feature type="repeat" description="RCC1" evidence="2">
    <location>
        <begin position="243"/>
        <end position="305"/>
    </location>
</feature>
<feature type="domain" description="RCC1-like" evidence="3">
    <location>
        <begin position="11"/>
        <end position="424"/>
    </location>
</feature>
<dbReference type="InterPro" id="IPR058923">
    <property type="entry name" value="RCC1-like_dom"/>
</dbReference>
<accession>A0A9P5VMB1</accession>
<dbReference type="InterPro" id="IPR051210">
    <property type="entry name" value="Ub_ligase/GEF_domain"/>
</dbReference>
<dbReference type="PROSITE" id="PS50012">
    <property type="entry name" value="RCC1_3"/>
    <property type="match status" value="4"/>
</dbReference>
<evidence type="ECO:0000313" key="4">
    <source>
        <dbReference type="EMBL" id="KAF9332073.1"/>
    </source>
</evidence>
<keyword evidence="1" id="KW-0677">Repeat</keyword>
<dbReference type="PANTHER" id="PTHR22870:SF466">
    <property type="entry name" value="ANKYRIN REPEAT-CONTAINING PROTEIN"/>
    <property type="match status" value="1"/>
</dbReference>
<evidence type="ECO:0000313" key="5">
    <source>
        <dbReference type="Proteomes" id="UP000696485"/>
    </source>
</evidence>
<gene>
    <name evidence="4" type="primary">UVR8</name>
    <name evidence="4" type="ORF">BG006_005077</name>
</gene>
<name>A0A9P5VMB1_9FUNG</name>
<dbReference type="PROSITE" id="PS00626">
    <property type="entry name" value="RCC1_2"/>
    <property type="match status" value="1"/>
</dbReference>
<dbReference type="AlphaFoldDB" id="A0A9P5VMB1"/>
<sequence>MHNASFPFHCFAAGGNHTALITQQSRRLFMTGSNKDAESLLAKPSQVFRSHELILGSGPPPQLAHNESPTRWRSVACGWAFTIAVTEPEPRARQRIYAWGSGAFGELGLGPGTTKSGPRAVPITGGVFDFEEGSDNSFEIVKVAAGLRHVLALVKERQPSTDKEPAARTFLVGWGSNRQGQLGQLVRNRVKGSTNDAELVPFTEKELRGKITEPTQIQLFNEGATIVDMACGQNHSLVLFSDGTVYSSGLDKYGQLGPSTVDQEVSGSASERPRDFRLGFERVVGLPYVNSISCGWNHNAAMDGRAETLAAQGGSIIYMWGRSNHGQLGNGVPYHVVNSTTSSITSGIVCLRIFDSGEQEGTSGEAKQSAEIVSYSCGSEHTLATTSAGECFAWGWNEHGNCGAGAEDHGHEKPKDVPEPRRVVFYSKDVDSPRPGWVQGGYGSSWVFT</sequence>
<evidence type="ECO:0000256" key="1">
    <source>
        <dbReference type="ARBA" id="ARBA00022737"/>
    </source>
</evidence>
<dbReference type="Proteomes" id="UP000696485">
    <property type="component" value="Unassembled WGS sequence"/>
</dbReference>
<evidence type="ECO:0000259" key="3">
    <source>
        <dbReference type="Pfam" id="PF25390"/>
    </source>
</evidence>